<dbReference type="GO" id="GO:0008379">
    <property type="term" value="F:thioredoxin peroxidase activity"/>
    <property type="evidence" value="ECO:0007669"/>
    <property type="project" value="TreeGrafter"/>
</dbReference>
<reference evidence="15 16" key="1">
    <citation type="submission" date="2019-10" db="EMBL/GenBank/DDBJ databases">
        <title>New species of Slilvanegrellaceae.</title>
        <authorList>
            <person name="Pitt A."/>
            <person name="Hahn M.W."/>
        </authorList>
    </citation>
    <scope>NUCLEOTIDE SEQUENCE [LARGE SCALE GENOMIC DNA]</scope>
    <source>
        <strain evidence="15 16">SP-Ram-0.45-NSY-1</strain>
    </source>
</reference>
<comment type="function">
    <text evidence="1">Thiol-specific peroxidase that catalyzes the reduction of hydrogen peroxide and organic hydroperoxides to water and alcohols, respectively. Plays a role in cell protection against oxidative stress by detoxifying peroxides and as sensor of hydrogen peroxide-mediated signaling events.</text>
</comment>
<dbReference type="InterPro" id="IPR024706">
    <property type="entry name" value="Peroxiredoxin_AhpC-typ"/>
</dbReference>
<dbReference type="PANTHER" id="PTHR42801">
    <property type="entry name" value="THIOREDOXIN-DEPENDENT PEROXIDE REDUCTASE"/>
    <property type="match status" value="1"/>
</dbReference>
<evidence type="ECO:0000256" key="6">
    <source>
        <dbReference type="ARBA" id="ARBA00023002"/>
    </source>
</evidence>
<evidence type="ECO:0000256" key="4">
    <source>
        <dbReference type="ARBA" id="ARBA00022559"/>
    </source>
</evidence>
<evidence type="ECO:0000256" key="10">
    <source>
        <dbReference type="ARBA" id="ARBA00038489"/>
    </source>
</evidence>
<evidence type="ECO:0000256" key="8">
    <source>
        <dbReference type="ARBA" id="ARBA00023284"/>
    </source>
</evidence>
<evidence type="ECO:0000256" key="9">
    <source>
        <dbReference type="ARBA" id="ARBA00032824"/>
    </source>
</evidence>
<sequence>MPVAKKVISPILLKPIKVKKFSVLDAESNKVTNEDILGNWNIIYFYPKDMTSGCTIEANDFQKKLKLFNSLNCNVIGVSKDSCLSHQKFMKKEGLSFLLLSDEEGKLCESFGVWKEKSMYGKKYMGIERSTFLINPEGLIIAEWRKVKVANHVDEVFAVLKDIIKNRD</sequence>
<dbReference type="EMBL" id="WFLM01000008">
    <property type="protein sequence ID" value="KAB8036107.1"/>
    <property type="molecule type" value="Genomic_DNA"/>
</dbReference>
<dbReference type="PANTHER" id="PTHR42801:SF4">
    <property type="entry name" value="AHPC_TSA FAMILY PROTEIN"/>
    <property type="match status" value="1"/>
</dbReference>
<dbReference type="EC" id="1.11.1.24" evidence="3"/>
<dbReference type="Pfam" id="PF00578">
    <property type="entry name" value="AhpC-TSA"/>
    <property type="match status" value="1"/>
</dbReference>
<evidence type="ECO:0000256" key="12">
    <source>
        <dbReference type="ARBA" id="ARBA00049091"/>
    </source>
</evidence>
<dbReference type="SUPFAM" id="SSF52833">
    <property type="entry name" value="Thioredoxin-like"/>
    <property type="match status" value="1"/>
</dbReference>
<dbReference type="GO" id="GO:0045454">
    <property type="term" value="P:cell redox homeostasis"/>
    <property type="evidence" value="ECO:0007669"/>
    <property type="project" value="TreeGrafter"/>
</dbReference>
<keyword evidence="6" id="KW-0560">Oxidoreductase</keyword>
<dbReference type="PROSITE" id="PS51352">
    <property type="entry name" value="THIOREDOXIN_2"/>
    <property type="match status" value="1"/>
</dbReference>
<evidence type="ECO:0000256" key="5">
    <source>
        <dbReference type="ARBA" id="ARBA00022862"/>
    </source>
</evidence>
<dbReference type="InterPro" id="IPR013766">
    <property type="entry name" value="Thioredoxin_domain"/>
</dbReference>
<organism evidence="15 16">
    <name type="scientific">Silvanigrella paludirubra</name>
    <dbReference type="NCBI Taxonomy" id="2499159"/>
    <lineage>
        <taxon>Bacteria</taxon>
        <taxon>Pseudomonadati</taxon>
        <taxon>Bdellovibrionota</taxon>
        <taxon>Oligoflexia</taxon>
        <taxon>Silvanigrellales</taxon>
        <taxon>Silvanigrellaceae</taxon>
        <taxon>Silvanigrella</taxon>
    </lineage>
</organism>
<dbReference type="Gene3D" id="3.40.30.10">
    <property type="entry name" value="Glutaredoxin"/>
    <property type="match status" value="1"/>
</dbReference>
<dbReference type="Proteomes" id="UP000437748">
    <property type="component" value="Unassembled WGS sequence"/>
</dbReference>
<proteinExistence type="inferred from homology"/>
<accession>A0A6N6VPH6</accession>
<evidence type="ECO:0000313" key="16">
    <source>
        <dbReference type="Proteomes" id="UP000437748"/>
    </source>
</evidence>
<dbReference type="CDD" id="cd03017">
    <property type="entry name" value="PRX_BCP"/>
    <property type="match status" value="1"/>
</dbReference>
<dbReference type="OrthoDB" id="5293149at2"/>
<comment type="similarity">
    <text evidence="10">Belongs to the peroxiredoxin family. BCP/PrxQ subfamily.</text>
</comment>
<dbReference type="PIRSF" id="PIRSF000239">
    <property type="entry name" value="AHPC"/>
    <property type="match status" value="1"/>
</dbReference>
<gene>
    <name evidence="15" type="ORF">GCL60_16215</name>
</gene>
<name>A0A6N6VPH6_9BACT</name>
<keyword evidence="4" id="KW-0575">Peroxidase</keyword>
<keyword evidence="8" id="KW-0676">Redox-active center</keyword>
<dbReference type="RefSeq" id="WP_153421797.1">
    <property type="nucleotide sequence ID" value="NZ_WFLM01000008.1"/>
</dbReference>
<evidence type="ECO:0000313" key="15">
    <source>
        <dbReference type="EMBL" id="KAB8036107.1"/>
    </source>
</evidence>
<feature type="domain" description="Thioredoxin" evidence="14">
    <location>
        <begin position="12"/>
        <end position="165"/>
    </location>
</feature>
<dbReference type="InterPro" id="IPR036249">
    <property type="entry name" value="Thioredoxin-like_sf"/>
</dbReference>
<keyword evidence="5" id="KW-0049">Antioxidant</keyword>
<dbReference type="GO" id="GO:0005737">
    <property type="term" value="C:cytoplasm"/>
    <property type="evidence" value="ECO:0007669"/>
    <property type="project" value="TreeGrafter"/>
</dbReference>
<evidence type="ECO:0000259" key="14">
    <source>
        <dbReference type="PROSITE" id="PS51352"/>
    </source>
</evidence>
<evidence type="ECO:0000256" key="3">
    <source>
        <dbReference type="ARBA" id="ARBA00013017"/>
    </source>
</evidence>
<evidence type="ECO:0000256" key="7">
    <source>
        <dbReference type="ARBA" id="ARBA00023157"/>
    </source>
</evidence>
<protein>
    <recommendedName>
        <fullName evidence="3">thioredoxin-dependent peroxiredoxin</fullName>
        <ecNumber evidence="3">1.11.1.24</ecNumber>
    </recommendedName>
    <alternativeName>
        <fullName evidence="9">Thioredoxin peroxidase</fullName>
    </alternativeName>
    <alternativeName>
        <fullName evidence="11">Thioredoxin-dependent peroxiredoxin Bcp</fullName>
    </alternativeName>
</protein>
<feature type="active site" description="Cysteine sulfenic acid (-SOH) intermediate; for peroxidase activity" evidence="13">
    <location>
        <position position="54"/>
    </location>
</feature>
<dbReference type="InterPro" id="IPR000866">
    <property type="entry name" value="AhpC/TSA"/>
</dbReference>
<evidence type="ECO:0000256" key="2">
    <source>
        <dbReference type="ARBA" id="ARBA00011245"/>
    </source>
</evidence>
<dbReference type="FunFam" id="3.40.30.10:FF:000007">
    <property type="entry name" value="Thioredoxin-dependent thiol peroxidase"/>
    <property type="match status" value="1"/>
</dbReference>
<comment type="caution">
    <text evidence="15">The sequence shown here is derived from an EMBL/GenBank/DDBJ whole genome shotgun (WGS) entry which is preliminary data.</text>
</comment>
<keyword evidence="16" id="KW-1185">Reference proteome</keyword>
<keyword evidence="7" id="KW-1015">Disulfide bond</keyword>
<dbReference type="GO" id="GO:0034599">
    <property type="term" value="P:cellular response to oxidative stress"/>
    <property type="evidence" value="ECO:0007669"/>
    <property type="project" value="TreeGrafter"/>
</dbReference>
<dbReference type="AlphaFoldDB" id="A0A6N6VPH6"/>
<evidence type="ECO:0000256" key="11">
    <source>
        <dbReference type="ARBA" id="ARBA00042639"/>
    </source>
</evidence>
<comment type="catalytic activity">
    <reaction evidence="12">
        <text>a hydroperoxide + [thioredoxin]-dithiol = an alcohol + [thioredoxin]-disulfide + H2O</text>
        <dbReference type="Rhea" id="RHEA:62620"/>
        <dbReference type="Rhea" id="RHEA-COMP:10698"/>
        <dbReference type="Rhea" id="RHEA-COMP:10700"/>
        <dbReference type="ChEBI" id="CHEBI:15377"/>
        <dbReference type="ChEBI" id="CHEBI:29950"/>
        <dbReference type="ChEBI" id="CHEBI:30879"/>
        <dbReference type="ChEBI" id="CHEBI:35924"/>
        <dbReference type="ChEBI" id="CHEBI:50058"/>
        <dbReference type="EC" id="1.11.1.24"/>
    </reaction>
</comment>
<dbReference type="InterPro" id="IPR050924">
    <property type="entry name" value="Peroxiredoxin_BCP/PrxQ"/>
</dbReference>
<comment type="subunit">
    <text evidence="2">Monomer.</text>
</comment>
<evidence type="ECO:0000256" key="13">
    <source>
        <dbReference type="PIRSR" id="PIRSR000239-1"/>
    </source>
</evidence>
<evidence type="ECO:0000256" key="1">
    <source>
        <dbReference type="ARBA" id="ARBA00003330"/>
    </source>
</evidence>